<evidence type="ECO:0000256" key="1">
    <source>
        <dbReference type="ARBA" id="ARBA00022679"/>
    </source>
</evidence>
<sequence length="230" mass="24566">MTQLVIPCGGYGTRMSSVTSTRQKCLVEVAGRPFLAHVLDVAVQPPVDRVLLLAAYRADEVDDFATAWAAAHPGIRVDVLAEEVAAGPVAALRSAAEQLDEEFLLVLGDVRPPIGQDLWADLAGVADTTGAAAVMMTAPVSAGRDPGNVIPDGPWVTRYDKASGGPLVDRGVRFLRRRALDEQAGDGDQQFFGGLSARRMLAHHRVDQQIIEVGTPDRWQHAVLNLDGGE</sequence>
<dbReference type="Proteomes" id="UP000587527">
    <property type="component" value="Unassembled WGS sequence"/>
</dbReference>
<evidence type="ECO:0000259" key="3">
    <source>
        <dbReference type="Pfam" id="PF12804"/>
    </source>
</evidence>
<gene>
    <name evidence="4" type="ORF">F4553_001705</name>
</gene>
<dbReference type="InterPro" id="IPR029044">
    <property type="entry name" value="Nucleotide-diphossugar_trans"/>
</dbReference>
<dbReference type="InterPro" id="IPR050065">
    <property type="entry name" value="GlmU-like"/>
</dbReference>
<evidence type="ECO:0000313" key="5">
    <source>
        <dbReference type="Proteomes" id="UP000587527"/>
    </source>
</evidence>
<dbReference type="RefSeq" id="WP_184834177.1">
    <property type="nucleotide sequence ID" value="NZ_JACHMN010000002.1"/>
</dbReference>
<dbReference type="SUPFAM" id="SSF53448">
    <property type="entry name" value="Nucleotide-diphospho-sugar transferases"/>
    <property type="match status" value="1"/>
</dbReference>
<dbReference type="PANTHER" id="PTHR43584:SF8">
    <property type="entry name" value="N-ACETYLMURAMATE ALPHA-1-PHOSPHATE URIDYLYLTRANSFERASE"/>
    <property type="match status" value="1"/>
</dbReference>
<evidence type="ECO:0000256" key="2">
    <source>
        <dbReference type="ARBA" id="ARBA00022695"/>
    </source>
</evidence>
<comment type="caution">
    <text evidence="4">The sequence shown here is derived from an EMBL/GenBank/DDBJ whole genome shotgun (WGS) entry which is preliminary data.</text>
</comment>
<dbReference type="GO" id="GO:0016779">
    <property type="term" value="F:nucleotidyltransferase activity"/>
    <property type="evidence" value="ECO:0007669"/>
    <property type="project" value="UniProtKB-KW"/>
</dbReference>
<accession>A0A841BM42</accession>
<keyword evidence="5" id="KW-1185">Reference proteome</keyword>
<proteinExistence type="predicted"/>
<organism evidence="4 5">
    <name type="scientific">Allocatelliglobosispora scoriae</name>
    <dbReference type="NCBI Taxonomy" id="643052"/>
    <lineage>
        <taxon>Bacteria</taxon>
        <taxon>Bacillati</taxon>
        <taxon>Actinomycetota</taxon>
        <taxon>Actinomycetes</taxon>
        <taxon>Micromonosporales</taxon>
        <taxon>Micromonosporaceae</taxon>
        <taxon>Allocatelliglobosispora</taxon>
    </lineage>
</organism>
<dbReference type="AlphaFoldDB" id="A0A841BM42"/>
<keyword evidence="1" id="KW-0808">Transferase</keyword>
<name>A0A841BM42_9ACTN</name>
<evidence type="ECO:0000313" key="4">
    <source>
        <dbReference type="EMBL" id="MBB5868326.1"/>
    </source>
</evidence>
<keyword evidence="2" id="KW-0548">Nucleotidyltransferase</keyword>
<dbReference type="Gene3D" id="3.90.550.10">
    <property type="entry name" value="Spore Coat Polysaccharide Biosynthesis Protein SpsA, Chain A"/>
    <property type="match status" value="1"/>
</dbReference>
<dbReference type="PANTHER" id="PTHR43584">
    <property type="entry name" value="NUCLEOTIDYL TRANSFERASE"/>
    <property type="match status" value="1"/>
</dbReference>
<dbReference type="InterPro" id="IPR025877">
    <property type="entry name" value="MobA-like_NTP_Trfase"/>
</dbReference>
<dbReference type="EMBL" id="JACHMN010000002">
    <property type="protein sequence ID" value="MBB5868326.1"/>
    <property type="molecule type" value="Genomic_DNA"/>
</dbReference>
<feature type="domain" description="MobA-like NTP transferase" evidence="3">
    <location>
        <begin position="5"/>
        <end position="138"/>
    </location>
</feature>
<protein>
    <submittedName>
        <fullName evidence="4">NDP-sugar pyrophosphorylase family protein</fullName>
    </submittedName>
</protein>
<reference evidence="4 5" key="1">
    <citation type="submission" date="2020-08" db="EMBL/GenBank/DDBJ databases">
        <title>Sequencing the genomes of 1000 actinobacteria strains.</title>
        <authorList>
            <person name="Klenk H.-P."/>
        </authorList>
    </citation>
    <scope>NUCLEOTIDE SEQUENCE [LARGE SCALE GENOMIC DNA]</scope>
    <source>
        <strain evidence="4 5">DSM 45362</strain>
    </source>
</reference>
<dbReference type="Pfam" id="PF12804">
    <property type="entry name" value="NTP_transf_3"/>
    <property type="match status" value="1"/>
</dbReference>